<evidence type="ECO:0000259" key="2">
    <source>
        <dbReference type="Pfam" id="PF14021"/>
    </source>
</evidence>
<dbReference type="EMBL" id="BAABAS010000005">
    <property type="protein sequence ID" value="GAA4229905.1"/>
    <property type="molecule type" value="Genomic_DNA"/>
</dbReference>
<comment type="caution">
    <text evidence="3">The sequence shown here is derived from an EMBL/GenBank/DDBJ whole genome shotgun (WGS) entry which is preliminary data.</text>
</comment>
<proteinExistence type="predicted"/>
<keyword evidence="1" id="KW-0812">Transmembrane</keyword>
<accession>A0ABP8BXP8</accession>
<dbReference type="Pfam" id="PF14021">
    <property type="entry name" value="TNT"/>
    <property type="match status" value="1"/>
</dbReference>
<keyword evidence="1" id="KW-0472">Membrane</keyword>
<sequence>MALARDYDNQLLESVTVRRRRLRDALVFGPRRTRRTFDEHVGKIIAGLCVAAVLCAGTVGWSYLQSMFQKQEREKAAQEQPTGGGAAAVPADWVGARITFARLRDALTKAGVPETLYVLPGEPRPAPAKTPGYYVVARNQDTFTAGVVEFRQARIAAEFPTEDEACRWLYGELVVQETPPHRLDRAAERRAMEDGAELDARLRTEIGAAGGASTTYTLALGSLVDRFGPESGSVLFPFGVAFGPRGLPETARTGATAGVPAGYHRYRVRRRFKVAASIAPPAGTSPGGGVRFSVEPGLFARPPVLPTVRMLIRDGYLERVSGTRIPG</sequence>
<organism evidence="3 4">
    <name type="scientific">Actinomadura meridiana</name>
    <dbReference type="NCBI Taxonomy" id="559626"/>
    <lineage>
        <taxon>Bacteria</taxon>
        <taxon>Bacillati</taxon>
        <taxon>Actinomycetota</taxon>
        <taxon>Actinomycetes</taxon>
        <taxon>Streptosporangiales</taxon>
        <taxon>Thermomonosporaceae</taxon>
        <taxon>Actinomadura</taxon>
    </lineage>
</organism>
<evidence type="ECO:0000313" key="4">
    <source>
        <dbReference type="Proteomes" id="UP001501710"/>
    </source>
</evidence>
<feature type="domain" description="TNT" evidence="2">
    <location>
        <begin position="217"/>
        <end position="320"/>
    </location>
</feature>
<keyword evidence="4" id="KW-1185">Reference proteome</keyword>
<feature type="transmembrane region" description="Helical" evidence="1">
    <location>
        <begin position="41"/>
        <end position="64"/>
    </location>
</feature>
<name>A0ABP8BXP8_9ACTN</name>
<evidence type="ECO:0000313" key="3">
    <source>
        <dbReference type="EMBL" id="GAA4229905.1"/>
    </source>
</evidence>
<reference evidence="4" key="1">
    <citation type="journal article" date="2019" name="Int. J. Syst. Evol. Microbiol.">
        <title>The Global Catalogue of Microorganisms (GCM) 10K type strain sequencing project: providing services to taxonomists for standard genome sequencing and annotation.</title>
        <authorList>
            <consortium name="The Broad Institute Genomics Platform"/>
            <consortium name="The Broad Institute Genome Sequencing Center for Infectious Disease"/>
            <person name="Wu L."/>
            <person name="Ma J."/>
        </authorList>
    </citation>
    <scope>NUCLEOTIDE SEQUENCE [LARGE SCALE GENOMIC DNA]</scope>
    <source>
        <strain evidence="4">JCM 17440</strain>
    </source>
</reference>
<evidence type="ECO:0000256" key="1">
    <source>
        <dbReference type="SAM" id="Phobius"/>
    </source>
</evidence>
<dbReference type="Proteomes" id="UP001501710">
    <property type="component" value="Unassembled WGS sequence"/>
</dbReference>
<protein>
    <recommendedName>
        <fullName evidence="2">TNT domain-containing protein</fullName>
    </recommendedName>
</protein>
<keyword evidence="1" id="KW-1133">Transmembrane helix</keyword>
<gene>
    <name evidence="3" type="ORF">GCM10022254_23420</name>
</gene>
<dbReference type="InterPro" id="IPR025331">
    <property type="entry name" value="TNT"/>
</dbReference>